<evidence type="ECO:0000259" key="4">
    <source>
        <dbReference type="PROSITE" id="PS51192"/>
    </source>
</evidence>
<keyword evidence="1" id="KW-0378">Hydrolase</keyword>
<dbReference type="InterPro" id="IPR052431">
    <property type="entry name" value="SKI2_subfamily_helicases"/>
</dbReference>
<reference evidence="5 6" key="1">
    <citation type="journal article" date="2023" name="Commun. Biol.">
        <title>Genome analysis of Parmales, the sister group of diatoms, reveals the evolutionary specialization of diatoms from phago-mixotrophs to photoautotrophs.</title>
        <authorList>
            <person name="Ban H."/>
            <person name="Sato S."/>
            <person name="Yoshikawa S."/>
            <person name="Yamada K."/>
            <person name="Nakamura Y."/>
            <person name="Ichinomiya M."/>
            <person name="Sato N."/>
            <person name="Blanc-Mathieu R."/>
            <person name="Endo H."/>
            <person name="Kuwata A."/>
            <person name="Ogata H."/>
        </authorList>
    </citation>
    <scope>NUCLEOTIDE SEQUENCE [LARGE SCALE GENOMIC DNA]</scope>
</reference>
<dbReference type="InterPro" id="IPR014001">
    <property type="entry name" value="Helicase_ATP-bd"/>
</dbReference>
<comment type="caution">
    <text evidence="5">The sequence shown here is derived from an EMBL/GenBank/DDBJ whole genome shotgun (WGS) entry which is preliminary data.</text>
</comment>
<accession>A0ABQ6MN59</accession>
<evidence type="ECO:0000256" key="3">
    <source>
        <dbReference type="SAM" id="MobiDB-lite"/>
    </source>
</evidence>
<feature type="region of interest" description="Disordered" evidence="3">
    <location>
        <begin position="1"/>
        <end position="53"/>
    </location>
</feature>
<feature type="non-terminal residue" evidence="5">
    <location>
        <position position="1"/>
    </location>
</feature>
<organism evidence="5 6">
    <name type="scientific">Tetraparma gracilis</name>
    <dbReference type="NCBI Taxonomy" id="2962635"/>
    <lineage>
        <taxon>Eukaryota</taxon>
        <taxon>Sar</taxon>
        <taxon>Stramenopiles</taxon>
        <taxon>Ochrophyta</taxon>
        <taxon>Bolidophyceae</taxon>
        <taxon>Parmales</taxon>
        <taxon>Triparmaceae</taxon>
        <taxon>Tetraparma</taxon>
    </lineage>
</organism>
<feature type="region of interest" description="Disordered" evidence="3">
    <location>
        <begin position="612"/>
        <end position="636"/>
    </location>
</feature>
<dbReference type="InterPro" id="IPR011545">
    <property type="entry name" value="DEAD/DEAH_box_helicase_dom"/>
</dbReference>
<evidence type="ECO:0000256" key="2">
    <source>
        <dbReference type="ARBA" id="ARBA00022806"/>
    </source>
</evidence>
<feature type="compositionally biased region" description="Acidic residues" evidence="3">
    <location>
        <begin position="622"/>
        <end position="636"/>
    </location>
</feature>
<proteinExistence type="predicted"/>
<dbReference type="Pfam" id="PF00270">
    <property type="entry name" value="DEAD"/>
    <property type="match status" value="1"/>
</dbReference>
<dbReference type="SUPFAM" id="SSF52540">
    <property type="entry name" value="P-loop containing nucleoside triphosphate hydrolases"/>
    <property type="match status" value="2"/>
</dbReference>
<gene>
    <name evidence="5" type="ORF">TeGR_g13296</name>
</gene>
<dbReference type="SMART" id="SM00487">
    <property type="entry name" value="DEXDc"/>
    <property type="match status" value="1"/>
</dbReference>
<dbReference type="InterPro" id="IPR027417">
    <property type="entry name" value="P-loop_NTPase"/>
</dbReference>
<name>A0ABQ6MN59_9STRA</name>
<dbReference type="PROSITE" id="PS51192">
    <property type="entry name" value="HELICASE_ATP_BIND_1"/>
    <property type="match status" value="1"/>
</dbReference>
<evidence type="ECO:0000313" key="6">
    <source>
        <dbReference type="Proteomes" id="UP001165060"/>
    </source>
</evidence>
<keyword evidence="2" id="KW-0067">ATP-binding</keyword>
<dbReference type="EMBL" id="BRYB01003007">
    <property type="protein sequence ID" value="GMI28936.1"/>
    <property type="molecule type" value="Genomic_DNA"/>
</dbReference>
<dbReference type="PANTHER" id="PTHR44533:SF4">
    <property type="entry name" value="DEAD_H RNA HELICASE, PUTATIVE-RELATED"/>
    <property type="match status" value="1"/>
</dbReference>
<dbReference type="Gene3D" id="3.40.50.300">
    <property type="entry name" value="P-loop containing nucleotide triphosphate hydrolases"/>
    <property type="match status" value="2"/>
</dbReference>
<sequence>AAAKKDAAKNKKKEKKVKEPKMSKKDAIIAANNKDKAKKSHEKDAQKMSNNTTLASLQKAKVDTDTGKLQRMLMMLKISVENLKAGKENASEEEMFDILWALEEMSIFKMADEELKARKLDKTLKLSSAAETLKTCKDAVKDARKKMEKTKDIVTYQMNKMPDRLPPLSIYNRKFNLEKWQCDVLSAVDRAESAIVCAPTSSGKTLLSTYTCTKAKTMYADGTKGMVLFVLPTEVLVWQVAATYYQFFKGNVTICTDLIQFQDREGTPQVYIGTPRALEVALTKARGCAGQEMVRGAKEYTILDGGFKFDYMVLDEVHSLNGPEGDALQRIIMAVRCPILALSATIGNAQQLRDWFQSVQSKHMEYEKMNIIEGDSTFDRPEQIQVQEVFARFINLQRYVVTEKMGKDKETGKEKIRYSLTKLHPMAVLTREKLGGDGASKELISALSMTPVDMMDLWAKIVEFFPSEVKKSDYPEKFFLQDREGELSQAEKRITLPETKKYEERLKAILADVAEKFPEKFDEMQASFAPPADLKKVPSLSITDQLYGVIDQLRKKELLPAVAFQLSTVGAFQMFTTLLTSLEEAQNERYPNHRKELIALAREKELMRKIAAGKAAKRNDKEDEENAQDGFEDQDTGAEDIFKPHPGFVLSPDNARLETREIDALLEQLKKAKEPLDANHALIRGLRRGIAIYTNEVGFSCYRRQVQILAQKGKLAVVFSDEALAYGVNMPFRSCVFCGDMGDALTPLIAQQMQGRAGRRGMDVQGNVVYLGMDWPVIENLMLGQISQVVGKSPHYPIMALQGVISQANNVTKFMDLHKTYKATLKEYGDHNFSPEQFDDLNEAFEKKTSWFQHKEQKKDGSWEVNRFANSLAKNSKHQMRVPTLDEFGSEMVMGQTLGNHCGTETHTEDYGAMSRRIIHGLGFVNEEMNLVIDHNTATMVWELGGKRRDGN</sequence>
<feature type="domain" description="Helicase ATP-binding" evidence="4">
    <location>
        <begin position="185"/>
        <end position="364"/>
    </location>
</feature>
<evidence type="ECO:0000256" key="1">
    <source>
        <dbReference type="ARBA" id="ARBA00022801"/>
    </source>
</evidence>
<keyword evidence="2" id="KW-0347">Helicase</keyword>
<protein>
    <recommendedName>
        <fullName evidence="4">Helicase ATP-binding domain-containing protein</fullName>
    </recommendedName>
</protein>
<dbReference type="PANTHER" id="PTHR44533">
    <property type="entry name" value="DEAD/H RNA HELICASE, PUTATIVE-RELATED"/>
    <property type="match status" value="1"/>
</dbReference>
<keyword evidence="6" id="KW-1185">Reference proteome</keyword>
<keyword evidence="2" id="KW-0547">Nucleotide-binding</keyword>
<feature type="compositionally biased region" description="Basic and acidic residues" evidence="3">
    <location>
        <begin position="16"/>
        <end position="27"/>
    </location>
</feature>
<evidence type="ECO:0000313" key="5">
    <source>
        <dbReference type="EMBL" id="GMI28936.1"/>
    </source>
</evidence>
<dbReference type="Proteomes" id="UP001165060">
    <property type="component" value="Unassembled WGS sequence"/>
</dbReference>